<comment type="caution">
    <text evidence="1">The sequence shown here is derived from an EMBL/GenBank/DDBJ whole genome shotgun (WGS) entry which is preliminary data.</text>
</comment>
<gene>
    <name evidence="1" type="ORF">F2Q70_00014655</name>
</gene>
<accession>A0A8S9HTL5</accession>
<proteinExistence type="predicted"/>
<reference evidence="1" key="1">
    <citation type="submission" date="2019-12" db="EMBL/GenBank/DDBJ databases">
        <title>Genome sequencing and annotation of Brassica cretica.</title>
        <authorList>
            <person name="Studholme D.J."/>
            <person name="Sarris P.F."/>
        </authorList>
    </citation>
    <scope>NUCLEOTIDE SEQUENCE</scope>
    <source>
        <strain evidence="1">PFS-102/07</strain>
        <tissue evidence="1">Leaf</tissue>
    </source>
</reference>
<dbReference type="EMBL" id="QGKY02001250">
    <property type="protein sequence ID" value="KAF2560740.1"/>
    <property type="molecule type" value="Genomic_DNA"/>
</dbReference>
<name>A0A8S9HTL5_BRACR</name>
<organism evidence="1">
    <name type="scientific">Brassica cretica</name>
    <name type="common">Mustard</name>
    <dbReference type="NCBI Taxonomy" id="69181"/>
    <lineage>
        <taxon>Eukaryota</taxon>
        <taxon>Viridiplantae</taxon>
        <taxon>Streptophyta</taxon>
        <taxon>Embryophyta</taxon>
        <taxon>Tracheophyta</taxon>
        <taxon>Spermatophyta</taxon>
        <taxon>Magnoliopsida</taxon>
        <taxon>eudicotyledons</taxon>
        <taxon>Gunneridae</taxon>
        <taxon>Pentapetalae</taxon>
        <taxon>rosids</taxon>
        <taxon>malvids</taxon>
        <taxon>Brassicales</taxon>
        <taxon>Brassicaceae</taxon>
        <taxon>Brassiceae</taxon>
        <taxon>Brassica</taxon>
    </lineage>
</organism>
<protein>
    <submittedName>
        <fullName evidence="1">Uncharacterized protein</fullName>
    </submittedName>
</protein>
<evidence type="ECO:0000313" key="1">
    <source>
        <dbReference type="EMBL" id="KAF2560740.1"/>
    </source>
</evidence>
<sequence>MERKESGYVRKVKTKRKRESDVCPLAEIRTEVEATTAPPPPVLVAERRKFLQLRRRRLKLPGGEGSFSLTSPASGSRCFMLVRMWVMCLVREKFSAVYLKGFEASPSDEISIER</sequence>
<dbReference type="AlphaFoldDB" id="A0A8S9HTL5"/>